<gene>
    <name evidence="7" type="primary">codB</name>
    <name evidence="7" type="ORF">HYG86_07100</name>
</gene>
<dbReference type="KEGG" id="acae:HYG86_07100"/>
<dbReference type="CDD" id="cd11484">
    <property type="entry name" value="SLC-NCS1sbd_CobB-like"/>
    <property type="match status" value="1"/>
</dbReference>
<evidence type="ECO:0000313" key="8">
    <source>
        <dbReference type="Proteomes" id="UP000516160"/>
    </source>
</evidence>
<feature type="transmembrane region" description="Helical" evidence="6">
    <location>
        <begin position="155"/>
        <end position="174"/>
    </location>
</feature>
<feature type="transmembrane region" description="Helical" evidence="6">
    <location>
        <begin position="361"/>
        <end position="383"/>
    </location>
</feature>
<proteinExistence type="inferred from homology"/>
<organism evidence="7 8">
    <name type="scientific">Alkalicella caledoniensis</name>
    <dbReference type="NCBI Taxonomy" id="2731377"/>
    <lineage>
        <taxon>Bacteria</taxon>
        <taxon>Bacillati</taxon>
        <taxon>Bacillota</taxon>
        <taxon>Clostridia</taxon>
        <taxon>Eubacteriales</taxon>
        <taxon>Proteinivoracaceae</taxon>
        <taxon>Alkalicella</taxon>
    </lineage>
</organism>
<feature type="transmembrane region" description="Helical" evidence="6">
    <location>
        <begin position="55"/>
        <end position="76"/>
    </location>
</feature>
<comment type="similarity">
    <text evidence="2">Belongs to the purine-cytosine permease (2.A.39) family.</text>
</comment>
<dbReference type="InterPro" id="IPR030191">
    <property type="entry name" value="CodB"/>
</dbReference>
<evidence type="ECO:0000256" key="4">
    <source>
        <dbReference type="ARBA" id="ARBA00022989"/>
    </source>
</evidence>
<dbReference type="NCBIfam" id="NF008241">
    <property type="entry name" value="PRK11017.1"/>
    <property type="match status" value="1"/>
</dbReference>
<feature type="transmembrane region" description="Helical" evidence="6">
    <location>
        <begin position="97"/>
        <end position="123"/>
    </location>
</feature>
<reference evidence="7 8" key="1">
    <citation type="submission" date="2020-07" db="EMBL/GenBank/DDBJ databases">
        <title>Alkalicella. sp. LB2 genome.</title>
        <authorList>
            <person name="Postec A."/>
            <person name="Quemeneur M."/>
        </authorList>
    </citation>
    <scope>NUCLEOTIDE SEQUENCE [LARGE SCALE GENOMIC DNA]</scope>
    <source>
        <strain evidence="7 8">LB2</strain>
    </source>
</reference>
<feature type="transmembrane region" description="Helical" evidence="6">
    <location>
        <begin position="226"/>
        <end position="251"/>
    </location>
</feature>
<feature type="transmembrane region" description="Helical" evidence="6">
    <location>
        <begin position="129"/>
        <end position="148"/>
    </location>
</feature>
<dbReference type="EMBL" id="CP058559">
    <property type="protein sequence ID" value="QNO14564.1"/>
    <property type="molecule type" value="Genomic_DNA"/>
</dbReference>
<keyword evidence="4 6" id="KW-1133">Transmembrane helix</keyword>
<dbReference type="RefSeq" id="WP_213168360.1">
    <property type="nucleotide sequence ID" value="NZ_CP058559.1"/>
</dbReference>
<dbReference type="PANTHER" id="PTHR30569">
    <property type="entry name" value="CYTOSINE TRANSPORTER CODB"/>
    <property type="match status" value="1"/>
</dbReference>
<sequence>MENKKQDQDFALEVVPKSGKKGFWSMFVVMLGFTFFSASMWTGGELGTGLNLKSFLMAVLFGNLILGIYTSLLSFISTKTGLSTHLLARYSFGEKGSYLPSFLLGITQVGWFGVGVAMFALPVARVTGLNLHMLIGVSGILMTVTAYFGIKALTILSLIAVPSIAILGSFSVFTAVDSVGGISSLAAMEPTSTIGIGAALSMCVASFISGGTLTPDFSRFAKNTKVGVSTTVIAFFLGNSLMFIFGAVGAMVTGQSDISEVMFLQNLIIPAIIILGFNIWTTNDNALYASGLGFSNITKLPKNKLVIFNGILGTILALFLYNNFVGWLSFLNSIIPPVGGIIIADYFLVNKERYAKFAGQVFESVNHLAMGAWVVGVLASRFIPGIPPINGVLGAMVTYVVVSKLMVAINTAKEVEVKVAS</sequence>
<feature type="transmembrane region" description="Helical" evidence="6">
    <location>
        <begin position="194"/>
        <end position="214"/>
    </location>
</feature>
<feature type="transmembrane region" description="Helical" evidence="6">
    <location>
        <begin position="263"/>
        <end position="282"/>
    </location>
</feature>
<evidence type="ECO:0000313" key="7">
    <source>
        <dbReference type="EMBL" id="QNO14564.1"/>
    </source>
</evidence>
<evidence type="ECO:0000256" key="5">
    <source>
        <dbReference type="ARBA" id="ARBA00023136"/>
    </source>
</evidence>
<feature type="transmembrane region" description="Helical" evidence="6">
    <location>
        <begin position="389"/>
        <end position="409"/>
    </location>
</feature>
<feature type="transmembrane region" description="Helical" evidence="6">
    <location>
        <begin position="303"/>
        <end position="321"/>
    </location>
</feature>
<evidence type="ECO:0000256" key="6">
    <source>
        <dbReference type="SAM" id="Phobius"/>
    </source>
</evidence>
<evidence type="ECO:0000256" key="1">
    <source>
        <dbReference type="ARBA" id="ARBA00004141"/>
    </source>
</evidence>
<keyword evidence="8" id="KW-1185">Reference proteome</keyword>
<protein>
    <submittedName>
        <fullName evidence="7">Cytosine permease</fullName>
    </submittedName>
</protein>
<evidence type="ECO:0000256" key="3">
    <source>
        <dbReference type="ARBA" id="ARBA00022692"/>
    </source>
</evidence>
<keyword evidence="5 6" id="KW-0472">Membrane</keyword>
<dbReference type="Gene3D" id="1.10.4160.10">
    <property type="entry name" value="Hydantoin permease"/>
    <property type="match status" value="1"/>
</dbReference>
<feature type="transmembrane region" description="Helical" evidence="6">
    <location>
        <begin position="21"/>
        <end position="43"/>
    </location>
</feature>
<dbReference type="InterPro" id="IPR001248">
    <property type="entry name" value="Pur-cyt_permease"/>
</dbReference>
<name>A0A7G9W7A2_ALKCA</name>
<feature type="transmembrane region" description="Helical" evidence="6">
    <location>
        <begin position="327"/>
        <end position="349"/>
    </location>
</feature>
<dbReference type="Pfam" id="PF02133">
    <property type="entry name" value="Transp_cyt_pur"/>
    <property type="match status" value="1"/>
</dbReference>
<dbReference type="PANTHER" id="PTHR30569:SF0">
    <property type="entry name" value="CYTOSINE PERMEASE"/>
    <property type="match status" value="1"/>
</dbReference>
<dbReference type="GO" id="GO:0005886">
    <property type="term" value="C:plasma membrane"/>
    <property type="evidence" value="ECO:0007669"/>
    <property type="project" value="TreeGrafter"/>
</dbReference>
<dbReference type="GO" id="GO:0015209">
    <property type="term" value="F:cytosine transmembrane transporter activity"/>
    <property type="evidence" value="ECO:0007669"/>
    <property type="project" value="InterPro"/>
</dbReference>
<comment type="subcellular location">
    <subcellularLocation>
        <location evidence="1">Membrane</location>
        <topology evidence="1">Multi-pass membrane protein</topology>
    </subcellularLocation>
</comment>
<evidence type="ECO:0000256" key="2">
    <source>
        <dbReference type="ARBA" id="ARBA00008974"/>
    </source>
</evidence>
<accession>A0A7G9W7A2</accession>
<dbReference type="AlphaFoldDB" id="A0A7G9W7A2"/>
<keyword evidence="3 6" id="KW-0812">Transmembrane</keyword>
<dbReference type="Proteomes" id="UP000516160">
    <property type="component" value="Chromosome"/>
</dbReference>